<dbReference type="eggNOG" id="COG4238">
    <property type="taxonomic scope" value="Bacteria"/>
</dbReference>
<dbReference type="GO" id="GO:0019867">
    <property type="term" value="C:outer membrane"/>
    <property type="evidence" value="ECO:0007669"/>
    <property type="project" value="InterPro"/>
</dbReference>
<dbReference type="KEGG" id="pck:BMSBPS_0281"/>
<evidence type="ECO:0000313" key="3">
    <source>
        <dbReference type="Proteomes" id="UP000016900"/>
    </source>
</evidence>
<organism evidence="2 3">
    <name type="scientific">Candidatus Pantoea carbekii</name>
    <dbReference type="NCBI Taxonomy" id="1235990"/>
    <lineage>
        <taxon>Bacteria</taxon>
        <taxon>Pseudomonadati</taxon>
        <taxon>Pseudomonadota</taxon>
        <taxon>Gammaproteobacteria</taxon>
        <taxon>Enterobacterales</taxon>
        <taxon>Erwiniaceae</taxon>
        <taxon>Pantoea</taxon>
    </lineage>
</organism>
<dbReference type="STRING" id="1235990.BMSBPS_0281"/>
<dbReference type="Proteomes" id="UP000016900">
    <property type="component" value="Chromosome"/>
</dbReference>
<dbReference type="InterPro" id="IPR006817">
    <property type="entry name" value="Lipoprotein_leucine-zipper_dom"/>
</dbReference>
<dbReference type="PANTHER" id="PTHR38763:SF1">
    <property type="entry name" value="MAJOR OUTER MEMBRANE LIPOPROTEIN LPP"/>
    <property type="match status" value="1"/>
</dbReference>
<dbReference type="InterPro" id="IPR016367">
    <property type="entry name" value="MOM_Lpp"/>
</dbReference>
<proteinExistence type="predicted"/>
<dbReference type="AlphaFoldDB" id="U3U387"/>
<dbReference type="EMBL" id="AP012554">
    <property type="protein sequence ID" value="BAO00621.1"/>
    <property type="molecule type" value="Genomic_DNA"/>
</dbReference>
<evidence type="ECO:0000313" key="2">
    <source>
        <dbReference type="EMBL" id="BAO00621.1"/>
    </source>
</evidence>
<dbReference type="Gene3D" id="1.20.5.190">
    <property type="match status" value="1"/>
</dbReference>
<dbReference type="PANTHER" id="PTHR38763">
    <property type="entry name" value="MAJOR OUTER MEMBRANE PROLIPOPROTEIN LPP"/>
    <property type="match status" value="1"/>
</dbReference>
<keyword evidence="3" id="KW-1185">Reference proteome</keyword>
<evidence type="ECO:0000259" key="1">
    <source>
        <dbReference type="Pfam" id="PF04728"/>
    </source>
</evidence>
<accession>U3U387</accession>
<dbReference type="RefSeq" id="WP_022564640.1">
    <property type="nucleotide sequence ID" value="NZ_CP010907.1"/>
</dbReference>
<protein>
    <recommendedName>
        <fullName evidence="1">Lipoprotein leucine-zipper domain-containing protein</fullName>
    </recommendedName>
</protein>
<dbReference type="Pfam" id="PF04728">
    <property type="entry name" value="LPP"/>
    <property type="match status" value="1"/>
</dbReference>
<dbReference type="PATRIC" id="fig|1235990.4.peg.406"/>
<sequence length="69" mass="7756">MNNTNLLIIAILSSILLTSCSNNSKIDRLSSELQILNSRVEQLSHDLNKIRTDVHTVQDDSARTNKHLV</sequence>
<reference evidence="2 3" key="1">
    <citation type="submission" date="2012-10" db="EMBL/GenBank/DDBJ databases">
        <title>Genome sequence of the symbiont of the pentatomidae stink bug Halyomorpha halys.</title>
        <authorList>
            <person name="Kobayashi H."/>
            <person name="Fujii-Muramatsu R."/>
            <person name="Takeishi K."/>
            <person name="Noda H."/>
        </authorList>
    </citation>
    <scope>NUCLEOTIDE SEQUENCE [LARGE SCALE GENOMIC DNA]</scope>
</reference>
<dbReference type="KEGG" id="hhs:HHS_06510"/>
<dbReference type="SUPFAM" id="SSF58042">
    <property type="entry name" value="Outer membrane lipoprotein"/>
    <property type="match status" value="1"/>
</dbReference>
<feature type="domain" description="Lipoprotein leucine-zipper" evidence="1">
    <location>
        <begin position="25"/>
        <end position="66"/>
    </location>
</feature>
<name>U3U387_9GAMM</name>
<gene>
    <name evidence="2" type="ORF">HHS_06510</name>
</gene>